<feature type="compositionally biased region" description="Basic and acidic residues" evidence="1">
    <location>
        <begin position="1"/>
        <end position="11"/>
    </location>
</feature>
<dbReference type="SUPFAM" id="SSF54106">
    <property type="entry name" value="LysM domain"/>
    <property type="match status" value="1"/>
</dbReference>
<dbReference type="GO" id="GO:0016787">
    <property type="term" value="F:hydrolase activity"/>
    <property type="evidence" value="ECO:0007669"/>
    <property type="project" value="UniProtKB-KW"/>
</dbReference>
<sequence length="400" mass="43384">MHPLHAEKETTNSDLNGADAPKSSDPIKYFPDWWDHLTRMGLGEITLRIASGLASLVLILIVVAVMGNLSPQSTPLAAGGAAQAAALPTATPTITMPAFTLPDTEVAINGVVRRTQLKTILPSRPRFEITQYEVQKGDTIFGIAEKFGLKPETILWGNYDILYDNPHFLQPGQVLNILPTDGLLYTWHEGDSLNKVAEFFKVKPEDIINWPGNHLDPAKLGDLSHPNIEAGTKIFVPGGRREFVTWSAPRITRQNPGVAKIMGPGACGVITEGAVGTGSFIWPTPSKWISGYDYSPSTNHYGIDIGGAIGVAIYAADNGVIVYAGWNDWGYGNVIVIDHGNGWQTLYAHLSQINVVCGQSVYQGDLIGLMGSTGRSSGPHLHFEMRHDVYGKVNPHDFLP</sequence>
<evidence type="ECO:0000256" key="2">
    <source>
        <dbReference type="SAM" id="Phobius"/>
    </source>
</evidence>
<dbReference type="EMBL" id="JAUHMF010000002">
    <property type="protein sequence ID" value="MDT8899062.1"/>
    <property type="molecule type" value="Genomic_DNA"/>
</dbReference>
<proteinExistence type="predicted"/>
<evidence type="ECO:0000259" key="3">
    <source>
        <dbReference type="PROSITE" id="PS51782"/>
    </source>
</evidence>
<dbReference type="Pfam" id="PF01551">
    <property type="entry name" value="Peptidase_M23"/>
    <property type="match status" value="1"/>
</dbReference>
<keyword evidence="5" id="KW-1185">Reference proteome</keyword>
<dbReference type="Gene3D" id="2.70.70.10">
    <property type="entry name" value="Glucose Permease (Domain IIA)"/>
    <property type="match status" value="1"/>
</dbReference>
<dbReference type="InterPro" id="IPR016047">
    <property type="entry name" value="M23ase_b-sheet_dom"/>
</dbReference>
<dbReference type="EC" id="3.4.24.-" evidence="4"/>
<feature type="transmembrane region" description="Helical" evidence="2">
    <location>
        <begin position="45"/>
        <end position="66"/>
    </location>
</feature>
<dbReference type="CDD" id="cd12797">
    <property type="entry name" value="M23_peptidase"/>
    <property type="match status" value="1"/>
</dbReference>
<name>A0ABU3NQF5_9CHLR</name>
<dbReference type="InterPro" id="IPR011055">
    <property type="entry name" value="Dup_hybrid_motif"/>
</dbReference>
<evidence type="ECO:0000313" key="4">
    <source>
        <dbReference type="EMBL" id="MDT8899062.1"/>
    </source>
</evidence>
<dbReference type="Proteomes" id="UP001254165">
    <property type="component" value="Unassembled WGS sequence"/>
</dbReference>
<keyword evidence="2" id="KW-1133">Transmembrane helix</keyword>
<gene>
    <name evidence="4" type="ORF">QYE77_12385</name>
</gene>
<dbReference type="InterPro" id="IPR036779">
    <property type="entry name" value="LysM_dom_sf"/>
</dbReference>
<comment type="caution">
    <text evidence="4">The sequence shown here is derived from an EMBL/GenBank/DDBJ whole genome shotgun (WGS) entry which is preliminary data.</text>
</comment>
<protein>
    <submittedName>
        <fullName evidence="4">M23 family metallopeptidase</fullName>
        <ecNumber evidence="4">3.4.24.-</ecNumber>
    </submittedName>
</protein>
<dbReference type="PANTHER" id="PTHR21666">
    <property type="entry name" value="PEPTIDASE-RELATED"/>
    <property type="match status" value="1"/>
</dbReference>
<dbReference type="PANTHER" id="PTHR21666:SF270">
    <property type="entry name" value="MUREIN HYDROLASE ACTIVATOR ENVC"/>
    <property type="match status" value="1"/>
</dbReference>
<feature type="region of interest" description="Disordered" evidence="1">
    <location>
        <begin position="1"/>
        <end position="21"/>
    </location>
</feature>
<dbReference type="InterPro" id="IPR018392">
    <property type="entry name" value="LysM"/>
</dbReference>
<organism evidence="4 5">
    <name type="scientific">Thermanaerothrix solaris</name>
    <dbReference type="NCBI Taxonomy" id="3058434"/>
    <lineage>
        <taxon>Bacteria</taxon>
        <taxon>Bacillati</taxon>
        <taxon>Chloroflexota</taxon>
        <taxon>Anaerolineae</taxon>
        <taxon>Anaerolineales</taxon>
        <taxon>Anaerolineaceae</taxon>
        <taxon>Thermanaerothrix</taxon>
    </lineage>
</organism>
<evidence type="ECO:0000256" key="1">
    <source>
        <dbReference type="SAM" id="MobiDB-lite"/>
    </source>
</evidence>
<dbReference type="RefSeq" id="WP_315625744.1">
    <property type="nucleotide sequence ID" value="NZ_JAUHMF010000002.1"/>
</dbReference>
<reference evidence="4 5" key="1">
    <citation type="submission" date="2023-07" db="EMBL/GenBank/DDBJ databases">
        <title>Novel species of Thermanaerothrix with wide hydrolytic capabilities.</title>
        <authorList>
            <person name="Zayulina K.S."/>
            <person name="Podosokorskaya O.A."/>
            <person name="Elcheninov A.G."/>
        </authorList>
    </citation>
    <scope>NUCLEOTIDE SEQUENCE [LARGE SCALE GENOMIC DNA]</scope>
    <source>
        <strain evidence="4 5">4228-RoL</strain>
    </source>
</reference>
<dbReference type="InterPro" id="IPR050570">
    <property type="entry name" value="Cell_wall_metabolism_enzyme"/>
</dbReference>
<keyword evidence="4" id="KW-0378">Hydrolase</keyword>
<dbReference type="SMART" id="SM00257">
    <property type="entry name" value="LysM"/>
    <property type="match status" value="2"/>
</dbReference>
<keyword evidence="2" id="KW-0472">Membrane</keyword>
<evidence type="ECO:0000313" key="5">
    <source>
        <dbReference type="Proteomes" id="UP001254165"/>
    </source>
</evidence>
<accession>A0ABU3NQF5</accession>
<dbReference type="Pfam" id="PF01476">
    <property type="entry name" value="LysM"/>
    <property type="match status" value="1"/>
</dbReference>
<dbReference type="SUPFAM" id="SSF51261">
    <property type="entry name" value="Duplicated hybrid motif"/>
    <property type="match status" value="1"/>
</dbReference>
<dbReference type="PROSITE" id="PS51782">
    <property type="entry name" value="LYSM"/>
    <property type="match status" value="1"/>
</dbReference>
<keyword evidence="2" id="KW-0812">Transmembrane</keyword>
<dbReference type="Gene3D" id="3.10.350.10">
    <property type="entry name" value="LysM domain"/>
    <property type="match status" value="1"/>
</dbReference>
<feature type="domain" description="LysM" evidence="3">
    <location>
        <begin position="130"/>
        <end position="177"/>
    </location>
</feature>
<dbReference type="CDD" id="cd00118">
    <property type="entry name" value="LysM"/>
    <property type="match status" value="1"/>
</dbReference>